<keyword evidence="2" id="KW-0472">Membrane</keyword>
<evidence type="ECO:0000256" key="2">
    <source>
        <dbReference type="SAM" id="Phobius"/>
    </source>
</evidence>
<name>A0A1Y1Z9G0_9FUNG</name>
<sequence length="188" mass="21628">MVENMKSICVIDEKYVSKNRTFYKIENLAKYLSKINCNIYNNKEKKIYHCEKDKFLDVEHNTLFEYKVNSYLTSTDLNIFIPKSNNNNVTFKSKAGLNIDINFFNKATNENTILKVKNHFLKSNIEIYDENKSLIICSVKKDDMLGQNYTIEITEGIDTIFMLIVVIVLINVIKSKKAGVGSASSILV</sequence>
<proteinExistence type="inferred from homology"/>
<keyword evidence="4" id="KW-1185">Reference proteome</keyword>
<dbReference type="EMBL" id="MCOG01000439">
    <property type="protein sequence ID" value="ORY06415.1"/>
    <property type="molecule type" value="Genomic_DNA"/>
</dbReference>
<keyword evidence="2" id="KW-0812">Transmembrane</keyword>
<organism evidence="3 4">
    <name type="scientific">Neocallimastix californiae</name>
    <dbReference type="NCBI Taxonomy" id="1754190"/>
    <lineage>
        <taxon>Eukaryota</taxon>
        <taxon>Fungi</taxon>
        <taxon>Fungi incertae sedis</taxon>
        <taxon>Chytridiomycota</taxon>
        <taxon>Chytridiomycota incertae sedis</taxon>
        <taxon>Neocallimastigomycetes</taxon>
        <taxon>Neocallimastigales</taxon>
        <taxon>Neocallimastigaceae</taxon>
        <taxon>Neocallimastix</taxon>
    </lineage>
</organism>
<gene>
    <name evidence="3" type="ORF">LY90DRAFT_678356</name>
</gene>
<keyword evidence="2" id="KW-1133">Transmembrane helix</keyword>
<evidence type="ECO:0000313" key="4">
    <source>
        <dbReference type="Proteomes" id="UP000193920"/>
    </source>
</evidence>
<protein>
    <submittedName>
        <fullName evidence="3">Uncharacterized protein</fullName>
    </submittedName>
</protein>
<dbReference type="InterPro" id="IPR025659">
    <property type="entry name" value="Tubby-like_C"/>
</dbReference>
<comment type="caution">
    <text evidence="3">The sequence shown here is derived from an EMBL/GenBank/DDBJ whole genome shotgun (WGS) entry which is preliminary data.</text>
</comment>
<comment type="similarity">
    <text evidence="1">Belongs to the LOR family.</text>
</comment>
<dbReference type="SUPFAM" id="SSF54518">
    <property type="entry name" value="Tubby C-terminal domain-like"/>
    <property type="match status" value="1"/>
</dbReference>
<dbReference type="InterPro" id="IPR007612">
    <property type="entry name" value="LOR"/>
</dbReference>
<dbReference type="Proteomes" id="UP000193920">
    <property type="component" value="Unassembled WGS sequence"/>
</dbReference>
<dbReference type="AlphaFoldDB" id="A0A1Y1Z9G0"/>
<evidence type="ECO:0000256" key="1">
    <source>
        <dbReference type="ARBA" id="ARBA00005437"/>
    </source>
</evidence>
<dbReference type="InterPro" id="IPR038595">
    <property type="entry name" value="LOR_sf"/>
</dbReference>
<feature type="transmembrane region" description="Helical" evidence="2">
    <location>
        <begin position="156"/>
        <end position="173"/>
    </location>
</feature>
<evidence type="ECO:0000313" key="3">
    <source>
        <dbReference type="EMBL" id="ORY06415.1"/>
    </source>
</evidence>
<accession>A0A1Y1Z9G0</accession>
<dbReference type="Pfam" id="PF04525">
    <property type="entry name" value="LOR"/>
    <property type="match status" value="1"/>
</dbReference>
<reference evidence="3 4" key="1">
    <citation type="submission" date="2016-08" db="EMBL/GenBank/DDBJ databases">
        <title>A Parts List for Fungal Cellulosomes Revealed by Comparative Genomics.</title>
        <authorList>
            <consortium name="DOE Joint Genome Institute"/>
            <person name="Haitjema C.H."/>
            <person name="Gilmore S.P."/>
            <person name="Henske J.K."/>
            <person name="Solomon K.V."/>
            <person name="De Groot R."/>
            <person name="Kuo A."/>
            <person name="Mondo S.J."/>
            <person name="Salamov A.A."/>
            <person name="Labutti K."/>
            <person name="Zhao Z."/>
            <person name="Chiniquy J."/>
            <person name="Barry K."/>
            <person name="Brewer H.M."/>
            <person name="Purvine S.O."/>
            <person name="Wright A.T."/>
            <person name="Boxma B."/>
            <person name="Van Alen T."/>
            <person name="Hackstein J.H."/>
            <person name="Baker S.E."/>
            <person name="Grigoriev I.V."/>
            <person name="O'Malley M.A."/>
        </authorList>
    </citation>
    <scope>NUCLEOTIDE SEQUENCE [LARGE SCALE GENOMIC DNA]</scope>
    <source>
        <strain evidence="3 4">G1</strain>
    </source>
</reference>
<dbReference type="Gene3D" id="2.40.160.200">
    <property type="entry name" value="LURP1-related"/>
    <property type="match status" value="1"/>
</dbReference>